<dbReference type="InterPro" id="IPR036388">
    <property type="entry name" value="WH-like_DNA-bd_sf"/>
</dbReference>
<evidence type="ECO:0000259" key="4">
    <source>
        <dbReference type="PROSITE" id="PS51077"/>
    </source>
</evidence>
<proteinExistence type="predicted"/>
<gene>
    <name evidence="6" type="ORF">V1Y59_13235</name>
</gene>
<dbReference type="Pfam" id="PF01614">
    <property type="entry name" value="IclR_C"/>
    <property type="match status" value="1"/>
</dbReference>
<keyword evidence="3" id="KW-0804">Transcription</keyword>
<dbReference type="Proteomes" id="UP001335729">
    <property type="component" value="Unassembled WGS sequence"/>
</dbReference>
<dbReference type="PROSITE" id="PS51078">
    <property type="entry name" value="ICLR_ED"/>
    <property type="match status" value="1"/>
</dbReference>
<evidence type="ECO:0000256" key="2">
    <source>
        <dbReference type="ARBA" id="ARBA00023125"/>
    </source>
</evidence>
<dbReference type="Gene3D" id="1.10.10.10">
    <property type="entry name" value="Winged helix-like DNA-binding domain superfamily/Winged helix DNA-binding domain"/>
    <property type="match status" value="1"/>
</dbReference>
<name>A0ABU7MUN5_9ACTN</name>
<dbReference type="PANTHER" id="PTHR30136">
    <property type="entry name" value="HELIX-TURN-HELIX TRANSCRIPTIONAL REGULATOR, ICLR FAMILY"/>
    <property type="match status" value="1"/>
</dbReference>
<evidence type="ECO:0000313" key="7">
    <source>
        <dbReference type="Proteomes" id="UP001335729"/>
    </source>
</evidence>
<dbReference type="SUPFAM" id="SSF55781">
    <property type="entry name" value="GAF domain-like"/>
    <property type="match status" value="1"/>
</dbReference>
<dbReference type="InterPro" id="IPR014757">
    <property type="entry name" value="Tscrpt_reg_IclR_C"/>
</dbReference>
<organism evidence="6 7">
    <name type="scientific">Gordonia prachuapensis</name>
    <dbReference type="NCBI Taxonomy" id="3115651"/>
    <lineage>
        <taxon>Bacteria</taxon>
        <taxon>Bacillati</taxon>
        <taxon>Actinomycetota</taxon>
        <taxon>Actinomycetes</taxon>
        <taxon>Mycobacteriales</taxon>
        <taxon>Gordoniaceae</taxon>
        <taxon>Gordonia</taxon>
    </lineage>
</organism>
<dbReference type="SUPFAM" id="SSF46785">
    <property type="entry name" value="Winged helix' DNA-binding domain"/>
    <property type="match status" value="1"/>
</dbReference>
<dbReference type="InterPro" id="IPR029016">
    <property type="entry name" value="GAF-like_dom_sf"/>
</dbReference>
<feature type="domain" description="IclR-ED" evidence="5">
    <location>
        <begin position="81"/>
        <end position="262"/>
    </location>
</feature>
<dbReference type="SMART" id="SM00346">
    <property type="entry name" value="HTH_ICLR"/>
    <property type="match status" value="1"/>
</dbReference>
<dbReference type="PROSITE" id="PS51077">
    <property type="entry name" value="HTH_ICLR"/>
    <property type="match status" value="1"/>
</dbReference>
<dbReference type="EMBL" id="JAZDUE010000010">
    <property type="protein sequence ID" value="MEE4024045.1"/>
    <property type="molecule type" value="Genomic_DNA"/>
</dbReference>
<evidence type="ECO:0000256" key="3">
    <source>
        <dbReference type="ARBA" id="ARBA00023163"/>
    </source>
</evidence>
<evidence type="ECO:0000256" key="1">
    <source>
        <dbReference type="ARBA" id="ARBA00023015"/>
    </source>
</evidence>
<dbReference type="InterPro" id="IPR005471">
    <property type="entry name" value="Tscrpt_reg_IclR_N"/>
</dbReference>
<protein>
    <submittedName>
        <fullName evidence="6">IclR family transcriptional regulator</fullName>
    </submittedName>
</protein>
<dbReference type="InterPro" id="IPR036390">
    <property type="entry name" value="WH_DNA-bd_sf"/>
</dbReference>
<dbReference type="PANTHER" id="PTHR30136:SF35">
    <property type="entry name" value="HTH-TYPE TRANSCRIPTIONAL REGULATOR RV1719"/>
    <property type="match status" value="1"/>
</dbReference>
<evidence type="ECO:0000313" key="6">
    <source>
        <dbReference type="EMBL" id="MEE4024045.1"/>
    </source>
</evidence>
<comment type="caution">
    <text evidence="6">The sequence shown here is derived from an EMBL/GenBank/DDBJ whole genome shotgun (WGS) entry which is preliminary data.</text>
</comment>
<keyword evidence="2" id="KW-0238">DNA-binding</keyword>
<dbReference type="InterPro" id="IPR050707">
    <property type="entry name" value="HTH_MetabolicPath_Reg"/>
</dbReference>
<keyword evidence="1" id="KW-0805">Transcription regulation</keyword>
<evidence type="ECO:0000259" key="5">
    <source>
        <dbReference type="PROSITE" id="PS51078"/>
    </source>
</evidence>
<dbReference type="Pfam" id="PF09339">
    <property type="entry name" value="HTH_IclR"/>
    <property type="match status" value="1"/>
</dbReference>
<feature type="domain" description="HTH iclR-type" evidence="4">
    <location>
        <begin position="19"/>
        <end position="80"/>
    </location>
</feature>
<dbReference type="Gene3D" id="3.30.450.40">
    <property type="match status" value="1"/>
</dbReference>
<sequence>MAVDRDGDDSGRPVPQYPIESVDNALRILLQLAEKPSLRMTEVSKYLGVATSTAHRLLAMLQYRGFVRQNPVTKEYEPDTSLTTIAFAVMKHVDVRDRAHPILEKLSTALGETVHLGRLDGANVYFLDSIESTRAVRVGSRLGATLPAHCTSTGKALLATCSSAQIREFYPREKLTAMTPSSISTRTQLEKELEAVRERGYAYSREESEEGVASVSVAIGMIATNLYAVNVSTPTYRMNDGVREEFAAALHEAAREIANLFA</sequence>
<reference evidence="6 7" key="1">
    <citation type="submission" date="2024-01" db="EMBL/GenBank/DDBJ databases">
        <title>Draft genome sequence of Gordonia sp. PKS22-38.</title>
        <authorList>
            <person name="Suphannarot A."/>
            <person name="Mingma R."/>
        </authorList>
    </citation>
    <scope>NUCLEOTIDE SEQUENCE [LARGE SCALE GENOMIC DNA]</scope>
    <source>
        <strain evidence="6 7">PKS22-38</strain>
    </source>
</reference>
<keyword evidence="7" id="KW-1185">Reference proteome</keyword>
<accession>A0ABU7MUN5</accession>